<dbReference type="EMBL" id="JAAZQD010000005">
    <property type="protein sequence ID" value="NKZ39814.1"/>
    <property type="molecule type" value="Genomic_DNA"/>
</dbReference>
<feature type="domain" description="Glycosyl transferase family 1" evidence="2">
    <location>
        <begin position="203"/>
        <end position="271"/>
    </location>
</feature>
<organism evidence="3 4">
    <name type="scientific">Oleiagrimonas citrea</name>
    <dbReference type="NCBI Taxonomy" id="1665687"/>
    <lineage>
        <taxon>Bacteria</taxon>
        <taxon>Pseudomonadati</taxon>
        <taxon>Pseudomonadota</taxon>
        <taxon>Gammaproteobacteria</taxon>
        <taxon>Lysobacterales</taxon>
        <taxon>Rhodanobacteraceae</taxon>
        <taxon>Oleiagrimonas</taxon>
    </lineage>
</organism>
<dbReference type="InterPro" id="IPR001296">
    <property type="entry name" value="Glyco_trans_1"/>
</dbReference>
<dbReference type="Gene3D" id="3.40.50.2000">
    <property type="entry name" value="Glycogen Phosphorylase B"/>
    <property type="match status" value="1"/>
</dbReference>
<proteinExistence type="predicted"/>
<sequence>MEINVPSINLVARDNGVGLSRDLGVLGETLRAGGFDVTVTGIRGGKLTKWLRPPAKRIEWRYRRVRGKHVAPRFDVNIMLEHIWPDDLPFARHNVLMPNPEWFLPRDRRHLGDIDLVLAKTRHAERIFRRLNKPVMYTGFTGRCRFDPEQPRKATFFHLAGRSHAKGTERLLALWRRHPEWPLLTVVQNPRTARPGPPAANIHHHVGYIDDAELRRLQNTHRFHLCPSETEGFGHYIAEAMTVGALTVTVDAAPMNELITPERGLLVPCERTGTQHLATTHFFDEAAMEQAIEAAIRIDKNRLEQMGQAARTWHRENRENFGHRLINALHRLLDGPEALPVPPRQGYAMPSTPPLQASLSRRTAQSGSTLRKTVA</sequence>
<feature type="region of interest" description="Disordered" evidence="1">
    <location>
        <begin position="340"/>
        <end position="375"/>
    </location>
</feature>
<reference evidence="3 4" key="1">
    <citation type="journal article" date="2017" name="Int. J. Syst. Evol. Microbiol.">
        <title>Oleiagrimonas citrea sp. nov., a marine bacterium isolated from tidal flat sediment and emended description of the genus Oleiagrimonas Fang et al. 2015 and Oleiagrimonas soli.</title>
        <authorList>
            <person name="Yang S.H."/>
            <person name="Seo H.S."/>
            <person name="Seong C.N."/>
            <person name="Kwon K.K."/>
        </authorList>
    </citation>
    <scope>NUCLEOTIDE SEQUENCE [LARGE SCALE GENOMIC DNA]</scope>
    <source>
        <strain evidence="3 4">MEBiC09124</strain>
    </source>
</reference>
<evidence type="ECO:0000259" key="2">
    <source>
        <dbReference type="Pfam" id="PF00534"/>
    </source>
</evidence>
<dbReference type="GO" id="GO:0016757">
    <property type="term" value="F:glycosyltransferase activity"/>
    <property type="evidence" value="ECO:0007669"/>
    <property type="project" value="InterPro"/>
</dbReference>
<name>A0A846ZNQ1_9GAMM</name>
<accession>A0A846ZNQ1</accession>
<feature type="compositionally biased region" description="Polar residues" evidence="1">
    <location>
        <begin position="354"/>
        <end position="375"/>
    </location>
</feature>
<evidence type="ECO:0000313" key="4">
    <source>
        <dbReference type="Proteomes" id="UP000541636"/>
    </source>
</evidence>
<gene>
    <name evidence="3" type="ORF">HF690_12730</name>
</gene>
<comment type="caution">
    <text evidence="3">The sequence shown here is derived from an EMBL/GenBank/DDBJ whole genome shotgun (WGS) entry which is preliminary data.</text>
</comment>
<evidence type="ECO:0000313" key="3">
    <source>
        <dbReference type="EMBL" id="NKZ39814.1"/>
    </source>
</evidence>
<dbReference type="Proteomes" id="UP000541636">
    <property type="component" value="Unassembled WGS sequence"/>
</dbReference>
<keyword evidence="4" id="KW-1185">Reference proteome</keyword>
<dbReference type="SUPFAM" id="SSF53756">
    <property type="entry name" value="UDP-Glycosyltransferase/glycogen phosphorylase"/>
    <property type="match status" value="1"/>
</dbReference>
<evidence type="ECO:0000256" key="1">
    <source>
        <dbReference type="SAM" id="MobiDB-lite"/>
    </source>
</evidence>
<dbReference type="AlphaFoldDB" id="A0A846ZNQ1"/>
<protein>
    <submittedName>
        <fullName evidence="3">Glycosyltransferase family 4 protein</fullName>
    </submittedName>
</protein>
<keyword evidence="3" id="KW-0808">Transferase</keyword>
<dbReference type="RefSeq" id="WP_168609714.1">
    <property type="nucleotide sequence ID" value="NZ_JAAZQD010000005.1"/>
</dbReference>
<dbReference type="Pfam" id="PF00534">
    <property type="entry name" value="Glycos_transf_1"/>
    <property type="match status" value="1"/>
</dbReference>